<protein>
    <submittedName>
        <fullName evidence="1">Uncharacterized protein</fullName>
    </submittedName>
</protein>
<dbReference type="EMBL" id="CP003588">
    <property type="protein sequence ID" value="AFK70976.1"/>
    <property type="molecule type" value="Genomic_DNA"/>
</dbReference>
<sequence>MQGQAAQVGENHSVSFRRLIVTQASLIDRARAVLLPAVIEEFAYE</sequence>
<evidence type="ECO:0000313" key="1">
    <source>
        <dbReference type="EMBL" id="AFK70976.1"/>
    </source>
</evidence>
<dbReference type="KEGG" id="ppi:YSA_07777"/>
<reference evidence="1 2" key="1">
    <citation type="journal article" date="2012" name="J. Bacteriol.">
        <title>Complete Genome Sequence of the Naphthalene-Degrading Pseudomonas putida Strain ND6.</title>
        <authorList>
            <person name="Li S."/>
            <person name="Zhao H."/>
            <person name="Li Y."/>
            <person name="Niu S."/>
            <person name="Cai B."/>
        </authorList>
    </citation>
    <scope>NUCLEOTIDE SEQUENCE [LARGE SCALE GENOMIC DNA]</scope>
    <source>
        <strain evidence="1 2">ND6</strain>
    </source>
</reference>
<proteinExistence type="predicted"/>
<dbReference type="AlphaFoldDB" id="I3UZQ5"/>
<dbReference type="HOGENOM" id="CLU_3204191_0_0_6"/>
<evidence type="ECO:0000313" key="2">
    <source>
        <dbReference type="Proteomes" id="UP000005268"/>
    </source>
</evidence>
<organism evidence="1 2">
    <name type="scientific">Pseudomonas putida ND6</name>
    <dbReference type="NCBI Taxonomy" id="231023"/>
    <lineage>
        <taxon>Bacteria</taxon>
        <taxon>Pseudomonadati</taxon>
        <taxon>Pseudomonadota</taxon>
        <taxon>Gammaproteobacteria</taxon>
        <taxon>Pseudomonadales</taxon>
        <taxon>Pseudomonadaceae</taxon>
        <taxon>Pseudomonas</taxon>
    </lineage>
</organism>
<accession>I3UZQ5</accession>
<name>I3UZQ5_PSEPU</name>
<dbReference type="Proteomes" id="UP000005268">
    <property type="component" value="Chromosome"/>
</dbReference>
<gene>
    <name evidence="1" type="ORF">YSA_07777</name>
</gene>